<dbReference type="PANTHER" id="PTHR31464">
    <property type="entry name" value="PROTEIN CBG01266"/>
    <property type="match status" value="1"/>
</dbReference>
<name>G0P413_CAEBE</name>
<reference evidence="2" key="1">
    <citation type="submission" date="2011-07" db="EMBL/GenBank/DDBJ databases">
        <authorList>
            <consortium name="Caenorhabditis brenneri Sequencing and Analysis Consortium"/>
            <person name="Wilson R.K."/>
        </authorList>
    </citation>
    <scope>NUCLEOTIDE SEQUENCE [LARGE SCALE GENOMIC DNA]</scope>
    <source>
        <strain evidence="2">PB2801</strain>
    </source>
</reference>
<dbReference type="InterPro" id="IPR007767">
    <property type="entry name" value="DUF684"/>
</dbReference>
<dbReference type="Proteomes" id="UP000008068">
    <property type="component" value="Unassembled WGS sequence"/>
</dbReference>
<dbReference type="STRING" id="135651.G0P413"/>
<keyword evidence="2" id="KW-1185">Reference proteome</keyword>
<dbReference type="HOGENOM" id="CLU_040461_1_0_1"/>
<gene>
    <name evidence="1" type="ORF">CAEBREN_20576</name>
</gene>
<accession>G0P413</accession>
<dbReference type="EMBL" id="GL380056">
    <property type="protein sequence ID" value="EGT44564.1"/>
    <property type="molecule type" value="Genomic_DNA"/>
</dbReference>
<evidence type="ECO:0000313" key="2">
    <source>
        <dbReference type="Proteomes" id="UP000008068"/>
    </source>
</evidence>
<protein>
    <submittedName>
        <fullName evidence="1">Uncharacterized protein</fullName>
    </submittedName>
</protein>
<sequence length="333" mass="38906">MYNSFADVKLFITETEFTSEIITDIGVLMKLQRNCLAYQNKESVENFRIAYQQKSPLTLAYTMISLLEQQPTNPLAMAMAAARNEEAFKKWETIFKSIFGQLLFIEGFASGLLKDKNSYDSERILEKCEQLNSMMIRWREDYEFDKNWEEIDTHVKDFVKTTSALSNSEKADFIKKLLDMYSKTSFDSYWICVFNKCLRITDYAYHCPNEANQLIVYSDKNSKILVYRSREAYTLTTMDFDRVQKVFDFNMRTGLFYSGSLDDAIQKELINKQVVRGDSFICIVDSDFKPEIRFTKDFKQKRAPGAVDKIAMVDQSDKEMDKITQRMLIIALP</sequence>
<evidence type="ECO:0000313" key="1">
    <source>
        <dbReference type="EMBL" id="EGT44564.1"/>
    </source>
</evidence>
<organism evidence="2">
    <name type="scientific">Caenorhabditis brenneri</name>
    <name type="common">Nematode worm</name>
    <dbReference type="NCBI Taxonomy" id="135651"/>
    <lineage>
        <taxon>Eukaryota</taxon>
        <taxon>Metazoa</taxon>
        <taxon>Ecdysozoa</taxon>
        <taxon>Nematoda</taxon>
        <taxon>Chromadorea</taxon>
        <taxon>Rhabditida</taxon>
        <taxon>Rhabditina</taxon>
        <taxon>Rhabditomorpha</taxon>
        <taxon>Rhabditoidea</taxon>
        <taxon>Rhabditidae</taxon>
        <taxon>Peloderinae</taxon>
        <taxon>Caenorhabditis</taxon>
    </lineage>
</organism>
<dbReference type="PANTHER" id="PTHR31464:SF7">
    <property type="entry name" value="DUF4781 DOMAIN-CONTAINING PROTEIN"/>
    <property type="match status" value="1"/>
</dbReference>
<dbReference type="AlphaFoldDB" id="G0P413"/>
<dbReference type="eggNOG" id="ENOG502TANW">
    <property type="taxonomic scope" value="Eukaryota"/>
</dbReference>
<dbReference type="OrthoDB" id="5789346at2759"/>
<dbReference type="Pfam" id="PF05075">
    <property type="entry name" value="DUF684"/>
    <property type="match status" value="1"/>
</dbReference>
<dbReference type="InParanoid" id="G0P413"/>
<proteinExistence type="predicted"/>